<gene>
    <name evidence="3" type="ORF">AMTR_s00071p00180350</name>
</gene>
<name>U5D386_AMBTC</name>
<dbReference type="PANTHER" id="PTHR33728">
    <property type="entry name" value="CTTNBP 2 AMINO-TERMINAL-LIKE PROTEIN"/>
    <property type="match status" value="1"/>
</dbReference>
<keyword evidence="4" id="KW-1185">Reference proteome</keyword>
<sequence length="231" mass="24979">MCAGNAGLSRSTPALRKLAPVVQRRAPAMKFLDLQRSSDGGPRFGSINKRFGILNVRYGNAGLSHSAPALSESEALYQIFHCYGMEPSSISGFRSGRPKPYEESASPQSGNRAVPWRNFDTSVNAISFGFVATAILISMFLIMAIFEHLLRPRPPPFPSSQAGEDRSLGLRPRVHMLDKLGNPCTVSVGSTIDFSVVMPGQDIPTFIAHPAPLPCNREGISWPSHDNGLAS</sequence>
<dbReference type="Proteomes" id="UP000017836">
    <property type="component" value="Unassembled WGS sequence"/>
</dbReference>
<reference evidence="4" key="1">
    <citation type="journal article" date="2013" name="Science">
        <title>The Amborella genome and the evolution of flowering plants.</title>
        <authorList>
            <consortium name="Amborella Genome Project"/>
        </authorList>
    </citation>
    <scope>NUCLEOTIDE SEQUENCE [LARGE SCALE GENOMIC DNA]</scope>
</reference>
<protein>
    <submittedName>
        <fullName evidence="3">Uncharacterized protein</fullName>
    </submittedName>
</protein>
<evidence type="ECO:0000256" key="1">
    <source>
        <dbReference type="SAM" id="MobiDB-lite"/>
    </source>
</evidence>
<keyword evidence="2" id="KW-0812">Transmembrane</keyword>
<feature type="region of interest" description="Disordered" evidence="1">
    <location>
        <begin position="93"/>
        <end position="112"/>
    </location>
</feature>
<organism evidence="3 4">
    <name type="scientific">Amborella trichopoda</name>
    <dbReference type="NCBI Taxonomy" id="13333"/>
    <lineage>
        <taxon>Eukaryota</taxon>
        <taxon>Viridiplantae</taxon>
        <taxon>Streptophyta</taxon>
        <taxon>Embryophyta</taxon>
        <taxon>Tracheophyta</taxon>
        <taxon>Spermatophyta</taxon>
        <taxon>Magnoliopsida</taxon>
        <taxon>Amborellales</taxon>
        <taxon>Amborellaceae</taxon>
        <taxon>Amborella</taxon>
    </lineage>
</organism>
<keyword evidence="2" id="KW-1133">Transmembrane helix</keyword>
<accession>U5D386</accession>
<keyword evidence="2" id="KW-0472">Membrane</keyword>
<dbReference type="PANTHER" id="PTHR33728:SF3">
    <property type="entry name" value="MULTIDRUG RESISTANCE PROTEIN"/>
    <property type="match status" value="1"/>
</dbReference>
<proteinExistence type="predicted"/>
<dbReference type="eggNOG" id="ENOG502S0DE">
    <property type="taxonomic scope" value="Eukaryota"/>
</dbReference>
<evidence type="ECO:0000256" key="2">
    <source>
        <dbReference type="SAM" id="Phobius"/>
    </source>
</evidence>
<dbReference type="HOGENOM" id="CLU_1201274_0_0_1"/>
<dbReference type="AlphaFoldDB" id="U5D386"/>
<feature type="transmembrane region" description="Helical" evidence="2">
    <location>
        <begin position="125"/>
        <end position="146"/>
    </location>
</feature>
<evidence type="ECO:0000313" key="4">
    <source>
        <dbReference type="Proteomes" id="UP000017836"/>
    </source>
</evidence>
<dbReference type="EMBL" id="KI392062">
    <property type="protein sequence ID" value="ERN20036.1"/>
    <property type="molecule type" value="Genomic_DNA"/>
</dbReference>
<evidence type="ECO:0000313" key="3">
    <source>
        <dbReference type="EMBL" id="ERN20036.1"/>
    </source>
</evidence>
<dbReference type="Gramene" id="ERN20036">
    <property type="protein sequence ID" value="ERN20036"/>
    <property type="gene ID" value="AMTR_s00071p00180350"/>
</dbReference>